<dbReference type="GO" id="GO:0008270">
    <property type="term" value="F:zinc ion binding"/>
    <property type="evidence" value="ECO:0007669"/>
    <property type="project" value="UniProtKB-KW"/>
</dbReference>
<comment type="caution">
    <text evidence="7">The sequence shown here is derived from an EMBL/GenBank/DDBJ whole genome shotgun (WGS) entry which is preliminary data.</text>
</comment>
<evidence type="ECO:0000256" key="2">
    <source>
        <dbReference type="ARBA" id="ARBA00022737"/>
    </source>
</evidence>
<gene>
    <name evidence="7" type="ORF">TCIL3000_0_48130</name>
</gene>
<evidence type="ECO:0000256" key="1">
    <source>
        <dbReference type="ARBA" id="ARBA00022723"/>
    </source>
</evidence>
<evidence type="ECO:0000313" key="7">
    <source>
        <dbReference type="EMBL" id="CCD14153.1"/>
    </source>
</evidence>
<evidence type="ECO:0000313" key="8">
    <source>
        <dbReference type="Proteomes" id="UP000000702"/>
    </source>
</evidence>
<evidence type="ECO:0000259" key="6">
    <source>
        <dbReference type="PROSITE" id="PS50157"/>
    </source>
</evidence>
<keyword evidence="4" id="KW-0862">Zinc</keyword>
<dbReference type="GO" id="GO:0005634">
    <property type="term" value="C:nucleus"/>
    <property type="evidence" value="ECO:0007669"/>
    <property type="project" value="TreeGrafter"/>
</dbReference>
<keyword evidence="8" id="KW-1185">Reference proteome</keyword>
<dbReference type="InterPro" id="IPR013087">
    <property type="entry name" value="Znf_C2H2_type"/>
</dbReference>
<evidence type="ECO:0000256" key="4">
    <source>
        <dbReference type="ARBA" id="ARBA00022833"/>
    </source>
</evidence>
<dbReference type="PROSITE" id="PS50157">
    <property type="entry name" value="ZINC_FINGER_C2H2_2"/>
    <property type="match status" value="1"/>
</dbReference>
<dbReference type="SUPFAM" id="SSF57667">
    <property type="entry name" value="beta-beta-alpha zinc fingers"/>
    <property type="match status" value="1"/>
</dbReference>
<dbReference type="PANTHER" id="PTHR24403:SF67">
    <property type="entry name" value="FI01116P-RELATED"/>
    <property type="match status" value="1"/>
</dbReference>
<dbReference type="InterPro" id="IPR050688">
    <property type="entry name" value="Zinc_finger/UBP_domain"/>
</dbReference>
<organism evidence="7 8">
    <name type="scientific">Trypanosoma congolense (strain IL3000)</name>
    <dbReference type="NCBI Taxonomy" id="1068625"/>
    <lineage>
        <taxon>Eukaryota</taxon>
        <taxon>Discoba</taxon>
        <taxon>Euglenozoa</taxon>
        <taxon>Kinetoplastea</taxon>
        <taxon>Metakinetoplastina</taxon>
        <taxon>Trypanosomatida</taxon>
        <taxon>Trypanosomatidae</taxon>
        <taxon>Trypanosoma</taxon>
        <taxon>Nannomonas</taxon>
    </lineage>
</organism>
<feature type="domain" description="C2H2-type" evidence="6">
    <location>
        <begin position="169"/>
        <end position="197"/>
    </location>
</feature>
<dbReference type="EMBL" id="CAEQ01001407">
    <property type="protein sequence ID" value="CCD14153.1"/>
    <property type="molecule type" value="Genomic_DNA"/>
</dbReference>
<sequence length="365" mass="42436">MADVQHDQCVVEPENIVENWKRYLSQQIQLTSQEECSLVQKYLNLAENCERWLARLKSHEKKPEGKDKELADALEESLKKWVDDLKNLWSILSEEETGRREKTQEWMRQPGGPDELHKLLLERVEELKYWKMWGVEQERNISSFKKALMMWPEIQWGPRPRTEVAREKFKCPYCDKTCQNVGWLKRHIRTRHSLKSESDVDAAADDPRLQCPYCGTAYGSVGWLKRHIQEKHARTPQLPYRDAGNVGVNCFLCNVTCGTADGLVRHVHARHSSGSGSSAKKVADALRLECPYCNKTYAISGWRKRHVQKRHAEKLQASYQDAVDDFLTCPVCPASRSTCGELWEHIRKEHRLGQWEEDMDSDMSL</sequence>
<evidence type="ECO:0000256" key="5">
    <source>
        <dbReference type="PROSITE-ProRule" id="PRU00042"/>
    </source>
</evidence>
<dbReference type="SMART" id="SM00355">
    <property type="entry name" value="ZnF_C2H2"/>
    <property type="match status" value="5"/>
</dbReference>
<evidence type="ECO:0000256" key="3">
    <source>
        <dbReference type="ARBA" id="ARBA00022771"/>
    </source>
</evidence>
<dbReference type="PANTHER" id="PTHR24403">
    <property type="entry name" value="ZINC FINGER PROTEIN"/>
    <property type="match status" value="1"/>
</dbReference>
<reference evidence="8" key="1">
    <citation type="submission" date="2011-07" db="EMBL/GenBank/DDBJ databases">
        <title>Divergent evolution of antigenic variation in African trypanosomes.</title>
        <authorList>
            <person name="Jackson A.P."/>
            <person name="Berry A."/>
            <person name="Allison H.C."/>
            <person name="Burton P."/>
            <person name="Anderson J."/>
            <person name="Aslett M."/>
            <person name="Brown R."/>
            <person name="Corton N."/>
            <person name="Harris D."/>
            <person name="Hauser H."/>
            <person name="Gamble J."/>
            <person name="Gilderthorp R."/>
            <person name="McQuillan J."/>
            <person name="Quail M.A."/>
            <person name="Sanders M."/>
            <person name="Van Tonder A."/>
            <person name="Ginger M.L."/>
            <person name="Donelson J.E."/>
            <person name="Field M.C."/>
            <person name="Barry J.D."/>
            <person name="Berriman M."/>
            <person name="Hertz-Fowler C."/>
        </authorList>
    </citation>
    <scope>NUCLEOTIDE SEQUENCE [LARGE SCALE GENOMIC DNA]</scope>
    <source>
        <strain evidence="8">IL3000</strain>
    </source>
</reference>
<dbReference type="VEuPathDB" id="TriTrypDB:TcIL3000_0_48130"/>
<dbReference type="Gene3D" id="3.30.160.60">
    <property type="entry name" value="Classic Zinc Finger"/>
    <property type="match status" value="3"/>
</dbReference>
<keyword evidence="2" id="KW-0677">Repeat</keyword>
<dbReference type="PROSITE" id="PS00028">
    <property type="entry name" value="ZINC_FINGER_C2H2_1"/>
    <property type="match status" value="3"/>
</dbReference>
<keyword evidence="1" id="KW-0479">Metal-binding</keyword>
<proteinExistence type="predicted"/>
<protein>
    <submittedName>
        <fullName evidence="7">WGS project CAEQ00000000 data, annotated contig 1949</fullName>
    </submittedName>
</protein>
<keyword evidence="3 5" id="KW-0863">Zinc-finger</keyword>
<accession>F9WA97</accession>
<name>F9WA97_TRYCI</name>
<dbReference type="Proteomes" id="UP000000702">
    <property type="component" value="Unassembled WGS sequence"/>
</dbReference>
<reference evidence="7 8" key="2">
    <citation type="journal article" date="2012" name="Proc. Natl. Acad. Sci. U.S.A.">
        <title>Antigenic diversity is generated by distinct evolutionary mechanisms in African trypanosome species.</title>
        <authorList>
            <person name="Jackson A.P."/>
            <person name="Berry A."/>
            <person name="Aslett M."/>
            <person name="Allison H.C."/>
            <person name="Burton P."/>
            <person name="Vavrova-Anderson J."/>
            <person name="Brown R."/>
            <person name="Browne H."/>
            <person name="Corton N."/>
            <person name="Hauser H."/>
            <person name="Gamble J."/>
            <person name="Gilderthorp R."/>
            <person name="Marcello L."/>
            <person name="McQuillan J."/>
            <person name="Otto T.D."/>
            <person name="Quail M.A."/>
            <person name="Sanders M.J."/>
            <person name="van Tonder A."/>
            <person name="Ginger M.L."/>
            <person name="Field M.C."/>
            <person name="Barry J.D."/>
            <person name="Hertz-Fowler C."/>
            <person name="Berriman M."/>
        </authorList>
    </citation>
    <scope>NUCLEOTIDE SEQUENCE [LARGE SCALE GENOMIC DNA]</scope>
    <source>
        <strain evidence="7 8">IL3000</strain>
    </source>
</reference>
<dbReference type="InterPro" id="IPR036236">
    <property type="entry name" value="Znf_C2H2_sf"/>
</dbReference>
<dbReference type="GO" id="GO:0010468">
    <property type="term" value="P:regulation of gene expression"/>
    <property type="evidence" value="ECO:0007669"/>
    <property type="project" value="TreeGrafter"/>
</dbReference>
<dbReference type="Pfam" id="PF00096">
    <property type="entry name" value="zf-C2H2"/>
    <property type="match status" value="2"/>
</dbReference>
<dbReference type="AlphaFoldDB" id="F9WA97"/>